<gene>
    <name evidence="2" type="ORF">UV68_C0016G0016</name>
</gene>
<dbReference type="InterPro" id="IPR037041">
    <property type="entry name" value="Trigger_fac_C_sf"/>
</dbReference>
<comment type="caution">
    <text evidence="2">The sequence shown here is derived from an EMBL/GenBank/DDBJ whole genome shotgun (WGS) entry which is preliminary data.</text>
</comment>
<accession>A0A0G1G4H0</accession>
<reference evidence="2 3" key="1">
    <citation type="journal article" date="2015" name="Nature">
        <title>rRNA introns, odd ribosomes, and small enigmatic genomes across a large radiation of phyla.</title>
        <authorList>
            <person name="Brown C.T."/>
            <person name="Hug L.A."/>
            <person name="Thomas B.C."/>
            <person name="Sharon I."/>
            <person name="Castelle C.J."/>
            <person name="Singh A."/>
            <person name="Wilkins M.J."/>
            <person name="Williams K.H."/>
            <person name="Banfield J.F."/>
        </authorList>
    </citation>
    <scope>NUCLEOTIDE SEQUENCE [LARGE SCALE GENOMIC DNA]</scope>
</reference>
<dbReference type="SUPFAM" id="SSF109998">
    <property type="entry name" value="Triger factor/SurA peptide-binding domain-like"/>
    <property type="match status" value="1"/>
</dbReference>
<evidence type="ECO:0000313" key="2">
    <source>
        <dbReference type="EMBL" id="KKS93868.1"/>
    </source>
</evidence>
<evidence type="ECO:0000259" key="1">
    <source>
        <dbReference type="Pfam" id="PF05697"/>
    </source>
</evidence>
<proteinExistence type="predicted"/>
<dbReference type="EMBL" id="LCFK01000016">
    <property type="protein sequence ID" value="KKS93868.1"/>
    <property type="molecule type" value="Genomic_DNA"/>
</dbReference>
<dbReference type="InterPro" id="IPR036611">
    <property type="entry name" value="Trigger_fac_ribosome-bd_sf"/>
</dbReference>
<name>A0A0G1G4H0_9BACT</name>
<dbReference type="SUPFAM" id="SSF102735">
    <property type="entry name" value="Trigger factor ribosome-binding domain"/>
    <property type="match status" value="1"/>
</dbReference>
<dbReference type="GO" id="GO:0015031">
    <property type="term" value="P:protein transport"/>
    <property type="evidence" value="ECO:0007669"/>
    <property type="project" value="InterPro"/>
</dbReference>
<protein>
    <submittedName>
        <fullName evidence="2">Trigger factor</fullName>
    </submittedName>
</protein>
<dbReference type="GO" id="GO:0006457">
    <property type="term" value="P:protein folding"/>
    <property type="evidence" value="ECO:0007669"/>
    <property type="project" value="InterPro"/>
</dbReference>
<dbReference type="InterPro" id="IPR027304">
    <property type="entry name" value="Trigger_fact/SurA_dom_sf"/>
</dbReference>
<organism evidence="2 3">
    <name type="scientific">Candidatus Collierbacteria bacterium GW2011_GWC2_43_12</name>
    <dbReference type="NCBI Taxonomy" id="1618390"/>
    <lineage>
        <taxon>Bacteria</taxon>
        <taxon>Candidatus Collieribacteriota</taxon>
    </lineage>
</organism>
<dbReference type="Proteomes" id="UP000033980">
    <property type="component" value="Unassembled WGS sequence"/>
</dbReference>
<dbReference type="AlphaFoldDB" id="A0A0G1G4H0"/>
<dbReference type="GO" id="GO:0003755">
    <property type="term" value="F:peptidyl-prolyl cis-trans isomerase activity"/>
    <property type="evidence" value="ECO:0007669"/>
    <property type="project" value="UniProtKB-KW"/>
</dbReference>
<dbReference type="Pfam" id="PF05697">
    <property type="entry name" value="Trigger_N"/>
    <property type="match status" value="1"/>
</dbReference>
<dbReference type="InterPro" id="IPR008881">
    <property type="entry name" value="Trigger_fac_ribosome-bd_bac"/>
</dbReference>
<evidence type="ECO:0000313" key="3">
    <source>
        <dbReference type="Proteomes" id="UP000033980"/>
    </source>
</evidence>
<dbReference type="Gene3D" id="1.10.3120.10">
    <property type="entry name" value="Trigger factor, C-terminal domain"/>
    <property type="match status" value="1"/>
</dbReference>
<dbReference type="Gene3D" id="3.30.70.1050">
    <property type="entry name" value="Trigger factor ribosome-binding domain"/>
    <property type="match status" value="1"/>
</dbReference>
<sequence>MEIKQIKIEKNTAFLEASVTQDEVDIEKNHVIDEMIKNVSVKGFRQGKAPKAIAEKQLDPEKMGNHILSHVMNHLMEHALEQYKYRLLGRPVLEDMKTEKTGGWTIKLQLPLYPEVKLGSYHTYLKGKGKDKKVENIYETLLEKEKFDVSPLIIDEEVNYSLERLATQAKSLNLPVEDYLKALGKSLDQVKKEYAESAEKSVKLDIILLAIAQIEKIDSSEQELLELAKVASVSGQQLEQLKSIVNRRKTIDYLMTI</sequence>
<feature type="domain" description="Trigger factor ribosome-binding bacterial" evidence="1">
    <location>
        <begin position="1"/>
        <end position="130"/>
    </location>
</feature>